<feature type="compositionally biased region" description="Basic and acidic residues" evidence="6">
    <location>
        <begin position="549"/>
        <end position="558"/>
    </location>
</feature>
<evidence type="ECO:0000313" key="10">
    <source>
        <dbReference type="EMBL" id="ERL92520.1"/>
    </source>
</evidence>
<dbReference type="OrthoDB" id="273340at2759"/>
<feature type="domain" description="Nucleolar protein 10-like second" evidence="8">
    <location>
        <begin position="369"/>
        <end position="417"/>
    </location>
</feature>
<dbReference type="Pfam" id="PF23098">
    <property type="entry name" value="Beta-prop_NOL10_N"/>
    <property type="match status" value="1"/>
</dbReference>
<dbReference type="InterPro" id="IPR056550">
    <property type="entry name" value="NOL10_2nd"/>
</dbReference>
<feature type="compositionally biased region" description="Basic and acidic residues" evidence="6">
    <location>
        <begin position="565"/>
        <end position="587"/>
    </location>
</feature>
<evidence type="ECO:0000259" key="9">
    <source>
        <dbReference type="Pfam" id="PF23098"/>
    </source>
</evidence>
<comment type="subcellular location">
    <subcellularLocation>
        <location evidence="1">Nucleus</location>
        <location evidence="1">Nucleolus</location>
    </subcellularLocation>
</comment>
<evidence type="ECO:0000313" key="11">
    <source>
        <dbReference type="Proteomes" id="UP000030742"/>
    </source>
</evidence>
<dbReference type="InterPro" id="IPR036322">
    <property type="entry name" value="WD40_repeat_dom_sf"/>
</dbReference>
<evidence type="ECO:0000256" key="6">
    <source>
        <dbReference type="SAM" id="MobiDB-lite"/>
    </source>
</evidence>
<dbReference type="PANTHER" id="PTHR14927:SF0">
    <property type="entry name" value="NUCLEOLAR PROTEIN 10"/>
    <property type="match status" value="1"/>
</dbReference>
<evidence type="ECO:0000256" key="5">
    <source>
        <dbReference type="ARBA" id="ARBA00023242"/>
    </source>
</evidence>
<evidence type="ECO:0000256" key="4">
    <source>
        <dbReference type="ARBA" id="ARBA00022737"/>
    </source>
</evidence>
<name>U4UR33_DENPD</name>
<protein>
    <submittedName>
        <fullName evidence="10">Uncharacterized protein</fullName>
    </submittedName>
</protein>
<dbReference type="GO" id="GO:0032040">
    <property type="term" value="C:small-subunit processome"/>
    <property type="evidence" value="ECO:0007669"/>
    <property type="project" value="TreeGrafter"/>
</dbReference>
<feature type="domain" description="NUC153" evidence="7">
    <location>
        <begin position="477"/>
        <end position="504"/>
    </location>
</feature>
<dbReference type="SUPFAM" id="SSF50978">
    <property type="entry name" value="WD40 repeat-like"/>
    <property type="match status" value="1"/>
</dbReference>
<dbReference type="InterPro" id="IPR056551">
    <property type="entry name" value="Beta-prop_NOL10_N"/>
</dbReference>
<reference evidence="10 11" key="1">
    <citation type="journal article" date="2013" name="Genome Biol.">
        <title>Draft genome of the mountain pine beetle, Dendroctonus ponderosae Hopkins, a major forest pest.</title>
        <authorList>
            <person name="Keeling C.I."/>
            <person name="Yuen M.M."/>
            <person name="Liao N.Y."/>
            <person name="Docking T.R."/>
            <person name="Chan S.K."/>
            <person name="Taylor G.A."/>
            <person name="Palmquist D.L."/>
            <person name="Jackman S.D."/>
            <person name="Nguyen A."/>
            <person name="Li M."/>
            <person name="Henderson H."/>
            <person name="Janes J.K."/>
            <person name="Zhao Y."/>
            <person name="Pandoh P."/>
            <person name="Moore R."/>
            <person name="Sperling F.A."/>
            <person name="Huber D.P."/>
            <person name="Birol I."/>
            <person name="Jones S.J."/>
            <person name="Bohlmann J."/>
        </authorList>
    </citation>
    <scope>NUCLEOTIDE SEQUENCE</scope>
</reference>
<dbReference type="FunFam" id="2.130.10.10:FF:001909">
    <property type="entry name" value="WD repeat, SAM and U-box domain-containing protein"/>
    <property type="match status" value="1"/>
</dbReference>
<dbReference type="Gene3D" id="2.130.10.10">
    <property type="entry name" value="YVTN repeat-like/Quinoprotein amine dehydrogenase"/>
    <property type="match status" value="1"/>
</dbReference>
<dbReference type="STRING" id="77166.U4UR33"/>
<comment type="similarity">
    <text evidence="2">Belongs to the WD repeat NOL10/ENP2 family.</text>
</comment>
<keyword evidence="3" id="KW-0853">WD repeat</keyword>
<dbReference type="EMBL" id="KB632327">
    <property type="protein sequence ID" value="ERL92520.1"/>
    <property type="molecule type" value="Genomic_DNA"/>
</dbReference>
<keyword evidence="5" id="KW-0539">Nucleus</keyword>
<evidence type="ECO:0000256" key="3">
    <source>
        <dbReference type="ARBA" id="ARBA00022574"/>
    </source>
</evidence>
<dbReference type="Pfam" id="PF08159">
    <property type="entry name" value="NUC153"/>
    <property type="match status" value="1"/>
</dbReference>
<dbReference type="GO" id="GO:0030686">
    <property type="term" value="C:90S preribosome"/>
    <property type="evidence" value="ECO:0007669"/>
    <property type="project" value="TreeGrafter"/>
</dbReference>
<dbReference type="Proteomes" id="UP000030742">
    <property type="component" value="Unassembled WGS sequence"/>
</dbReference>
<dbReference type="GO" id="GO:0000462">
    <property type="term" value="P:maturation of SSU-rRNA from tricistronic rRNA transcript (SSU-rRNA, 5.8S rRNA, LSU-rRNA)"/>
    <property type="evidence" value="ECO:0007669"/>
    <property type="project" value="TreeGrafter"/>
</dbReference>
<accession>U4UR33</accession>
<dbReference type="AlphaFoldDB" id="U4UR33"/>
<dbReference type="InterPro" id="IPR015943">
    <property type="entry name" value="WD40/YVTN_repeat-like_dom_sf"/>
</dbReference>
<dbReference type="Pfam" id="PF23097">
    <property type="entry name" value="NOL10_2nd"/>
    <property type="match status" value="1"/>
</dbReference>
<organism evidence="10 11">
    <name type="scientific">Dendroctonus ponderosae</name>
    <name type="common">Mountain pine beetle</name>
    <dbReference type="NCBI Taxonomy" id="77166"/>
    <lineage>
        <taxon>Eukaryota</taxon>
        <taxon>Metazoa</taxon>
        <taxon>Ecdysozoa</taxon>
        <taxon>Arthropoda</taxon>
        <taxon>Hexapoda</taxon>
        <taxon>Insecta</taxon>
        <taxon>Pterygota</taxon>
        <taxon>Neoptera</taxon>
        <taxon>Endopterygota</taxon>
        <taxon>Coleoptera</taxon>
        <taxon>Polyphaga</taxon>
        <taxon>Cucujiformia</taxon>
        <taxon>Curculionidae</taxon>
        <taxon>Scolytinae</taxon>
        <taxon>Dendroctonus</taxon>
    </lineage>
</organism>
<dbReference type="PANTHER" id="PTHR14927">
    <property type="entry name" value="NUCLEOLAR PROTEIN 10"/>
    <property type="match status" value="1"/>
</dbReference>
<sequence length="675" mass="77539">MQVSESNNVKIYNLSTGKSLPEWLTERKRRALLKKNVDIKRRIELIQDFDMPGVSNTVRVSKDGNYVLATGIYKPRIKCFDVNNLSLKFERCFDSEAVTFEVLSDDYSKLVFLQCDRYLELHAAYGRYYRLRIPKFGRDMKYHPPSCDLFVVGASSDIYRLNLQRGQFMTPYSTEASEINKCVINPVHHLLACGTKEGRVEAWDPRAKERVGVLDCAFTCLNENKRLQGFPSVTALQFNGGVQMGVGTATGQILLYDIRSDKPFIVKDHMCDQPIKDLAFHYQQDLIYSLDESVLKIWNKNNGKLYTSIDSSIGFNNLCIVPNSGLFFMAQESTKIQTYFIPSLGPAPKWASFLDSLTEELQESTTETVYDDYKFVTKQELEALGLEHLIGSTVLRAYMHGYFLDVRLYKKAKSVADPFELEGYRKKKIKEAIEKQREGRVELYKLPAVNKQLALKIMSDQANAKKKKPESANLLQDNRFKALFHNPDFEVQTTAEEYRLLNPVLSNMDNGKATKKKMFGAVREVLPDDAEEIEEQDSSIASSDEASSDDEHTWSKEVKKQHRLIQKEQREKDRADERQQLAEEDAAKPLGAARGLKIIRPKVNKAPLGERVANETDSVKYNSVGNREMTFSTRKRRDNRVEESNKRHKEERKKVVRPAFGFKAKQKPRFNRRKS</sequence>
<dbReference type="InterPro" id="IPR012580">
    <property type="entry name" value="NUC153"/>
</dbReference>
<evidence type="ECO:0000256" key="1">
    <source>
        <dbReference type="ARBA" id="ARBA00004604"/>
    </source>
</evidence>
<dbReference type="InterPro" id="IPR040382">
    <property type="entry name" value="NOL10/Enp2"/>
</dbReference>
<feature type="compositionally biased region" description="Polar residues" evidence="6">
    <location>
        <begin position="619"/>
        <end position="632"/>
    </location>
</feature>
<evidence type="ECO:0000259" key="7">
    <source>
        <dbReference type="Pfam" id="PF08159"/>
    </source>
</evidence>
<gene>
    <name evidence="10" type="ORF">D910_09833</name>
</gene>
<evidence type="ECO:0000256" key="2">
    <source>
        <dbReference type="ARBA" id="ARBA00005264"/>
    </source>
</evidence>
<feature type="domain" description="Nucleolar protein 10-like N-terminal" evidence="9">
    <location>
        <begin position="1"/>
        <end position="365"/>
    </location>
</feature>
<keyword evidence="4" id="KW-0677">Repeat</keyword>
<proteinExistence type="inferred from homology"/>
<feature type="region of interest" description="Disordered" evidence="6">
    <location>
        <begin position="617"/>
        <end position="654"/>
    </location>
</feature>
<evidence type="ECO:0000259" key="8">
    <source>
        <dbReference type="Pfam" id="PF23097"/>
    </source>
</evidence>
<feature type="region of interest" description="Disordered" evidence="6">
    <location>
        <begin position="531"/>
        <end position="595"/>
    </location>
</feature>